<keyword evidence="4" id="KW-0560">Oxidoreductase</keyword>
<evidence type="ECO:0000256" key="2">
    <source>
        <dbReference type="ARBA" id="ARBA00022679"/>
    </source>
</evidence>
<feature type="compositionally biased region" description="Low complexity" evidence="7">
    <location>
        <begin position="680"/>
        <end position="702"/>
    </location>
</feature>
<feature type="region of interest" description="Disordered" evidence="7">
    <location>
        <begin position="782"/>
        <end position="822"/>
    </location>
</feature>
<dbReference type="PANTHER" id="PTHR43397:SF1">
    <property type="entry name" value="ERGOTHIONEINE BIOSYNTHESIS PROTEIN 1"/>
    <property type="match status" value="1"/>
</dbReference>
<keyword evidence="5" id="KW-0408">Iron</keyword>
<evidence type="ECO:0000259" key="9">
    <source>
        <dbReference type="Pfam" id="PF10017"/>
    </source>
</evidence>
<dbReference type="Gene3D" id="3.90.1580.10">
    <property type="entry name" value="paralog of FGE (formylglycine-generating enzyme)"/>
    <property type="match status" value="1"/>
</dbReference>
<evidence type="ECO:0008006" key="13">
    <source>
        <dbReference type="Google" id="ProtNLM"/>
    </source>
</evidence>
<keyword evidence="3" id="KW-0949">S-adenosyl-L-methionine</keyword>
<name>A0A1J7JWH0_9PEZI</name>
<dbReference type="InterPro" id="IPR017805">
    <property type="entry name" value="SAM_MeTrfase_EasF-type_put"/>
</dbReference>
<proteinExistence type="predicted"/>
<keyword evidence="12" id="KW-1185">Reference proteome</keyword>
<keyword evidence="2" id="KW-0808">Transferase</keyword>
<evidence type="ECO:0000256" key="7">
    <source>
        <dbReference type="SAM" id="MobiDB-lite"/>
    </source>
</evidence>
<feature type="compositionally biased region" description="Low complexity" evidence="7">
    <location>
        <begin position="7"/>
        <end position="17"/>
    </location>
</feature>
<evidence type="ECO:0000256" key="6">
    <source>
        <dbReference type="ARBA" id="ARBA00037882"/>
    </source>
</evidence>
<dbReference type="OrthoDB" id="659at2759"/>
<accession>A0A1J7JWH0</accession>
<dbReference type="InterPro" id="IPR042095">
    <property type="entry name" value="SUMF_sf"/>
</dbReference>
<feature type="region of interest" description="Disordered" evidence="7">
    <location>
        <begin position="667"/>
        <end position="702"/>
    </location>
</feature>
<feature type="region of interest" description="Disordered" evidence="7">
    <location>
        <begin position="358"/>
        <end position="378"/>
    </location>
</feature>
<evidence type="ECO:0000259" key="8">
    <source>
        <dbReference type="Pfam" id="PF03781"/>
    </source>
</evidence>
<dbReference type="Gene3D" id="3.40.50.150">
    <property type="entry name" value="Vaccinia Virus protein VP39"/>
    <property type="match status" value="1"/>
</dbReference>
<dbReference type="GO" id="GO:0008168">
    <property type="term" value="F:methyltransferase activity"/>
    <property type="evidence" value="ECO:0007669"/>
    <property type="project" value="UniProtKB-KW"/>
</dbReference>
<comment type="pathway">
    <text evidence="6">Amino-acid biosynthesis; ergothioneine biosynthesis.</text>
</comment>
<organism evidence="11 12">
    <name type="scientific">Coniochaeta ligniaria NRRL 30616</name>
    <dbReference type="NCBI Taxonomy" id="1408157"/>
    <lineage>
        <taxon>Eukaryota</taxon>
        <taxon>Fungi</taxon>
        <taxon>Dikarya</taxon>
        <taxon>Ascomycota</taxon>
        <taxon>Pezizomycotina</taxon>
        <taxon>Sordariomycetes</taxon>
        <taxon>Sordariomycetidae</taxon>
        <taxon>Coniochaetales</taxon>
        <taxon>Coniochaetaceae</taxon>
        <taxon>Coniochaeta</taxon>
    </lineage>
</organism>
<dbReference type="InterPro" id="IPR051128">
    <property type="entry name" value="EgtD_Methyltrsf_superfamily"/>
</dbReference>
<dbReference type="InterPro" id="IPR016187">
    <property type="entry name" value="CTDL_fold"/>
</dbReference>
<feature type="region of interest" description="Disordered" evidence="7">
    <location>
        <begin position="1"/>
        <end position="22"/>
    </location>
</feature>
<feature type="domain" description="Histidine-specific methyltransferase SAM-dependent" evidence="9">
    <location>
        <begin position="50"/>
        <end position="348"/>
    </location>
</feature>
<dbReference type="Pfam" id="PF10017">
    <property type="entry name" value="Methyltransf_33"/>
    <property type="match status" value="1"/>
</dbReference>
<feature type="domain" description="Sulfatase-modifying factor enzyme-like" evidence="8">
    <location>
        <begin position="624"/>
        <end position="927"/>
    </location>
</feature>
<sequence length="930" mass="104262">MPATGISPSGPSGSLSLGKGGGKNDVHKAAEASVDIFDIRSKAVEINLKEDVLSQFHPKTGPRTLPTLLLYSERGLQLFEDITYLEEYYLTNDEIALLESHSAEIAKHVPSGSLVVELGSGNLRKVNLLLQAFENAEKKIDYYALDLSRTELERTLAQVPTYRHVRCRGLLGTYDDGREWLRKPENVLRRKCILSLGSSIGNFHRDDAADFLRNFTDVLQHGDSMLIGLDGCNDPAKVYHAYNDSKGLTHEFVLNGLWHANEILGFEAFTPGDWKVIGEYVYDGEGGRHQAFYSPVHETVVMGERIQPNERIQVEQSLKYSPSETDRLWSLAGMTEVGQWKHRGEYVVEILSLPGQESSRSLTHTHTPVPASRTSNCRPYATHSTPLRVLLSTNIALTGLHMLARPKMPFPLMPKAYARSPLPSLEDWESLWASWDIVTQDMIPDEELLNKPIKLRNACIFYLGHIPTFLDIQLHKATGKQLSGLSSDYQKIFERGIDPDVDNPEKCHDHSEIPDEYPPVQDIVNYQGKVRESVQELYQSGIEGIPRNVGRAVWVGFEHEIMHLETLLYMMLQSDKTRPPPHTVVPDWKKLAEKALSARVPNEWFNVPAQEITIGIDEPDDATDRCRDNEKPQRRVNVQAFQAQGRPITNEEYARYMNDEHITNLPASWSEMKSDSTSSAGANGLTNGTNGHSNGNSNGYSNGTSGLPKSFLEGKAVRTVYGRVPLKYALDWPVFASYDELKGCATYLGGRIPTFEEARSIYRYADIMKGEKAERQLGKTVPAVNGHLSGNGVEETPPSREFQKAEVDRGSPSGSSPHEDLFNDLEGANVGLQHWHPVPVTASGNRLAGQSEMGGVWEWTSSVLRKWDGFEPMTIYPGYTDDFFDEKHNIVLGGSWATHPRIAGRKSFVNWYQRNYPYAWCGARLVRDVN</sequence>
<dbReference type="GO" id="GO:0032259">
    <property type="term" value="P:methylation"/>
    <property type="evidence" value="ECO:0007669"/>
    <property type="project" value="UniProtKB-KW"/>
</dbReference>
<dbReference type="InterPro" id="IPR019257">
    <property type="entry name" value="MeTrfase_dom"/>
</dbReference>
<dbReference type="InterPro" id="IPR024775">
    <property type="entry name" value="DinB-like"/>
</dbReference>
<dbReference type="PANTHER" id="PTHR43397">
    <property type="entry name" value="ERGOTHIONEINE BIOSYNTHESIS PROTEIN 1"/>
    <property type="match status" value="1"/>
</dbReference>
<dbReference type="STRING" id="1408157.A0A1J7JWH0"/>
<dbReference type="InterPro" id="IPR005532">
    <property type="entry name" value="SUMF_dom"/>
</dbReference>
<dbReference type="NCBIfam" id="TIGR03439">
    <property type="entry name" value="methyl_EasF"/>
    <property type="match status" value="1"/>
</dbReference>
<dbReference type="Pfam" id="PF12867">
    <property type="entry name" value="DinB_2"/>
    <property type="match status" value="1"/>
</dbReference>
<dbReference type="SUPFAM" id="SSF56436">
    <property type="entry name" value="C-type lectin-like"/>
    <property type="match status" value="1"/>
</dbReference>
<feature type="domain" description="DinB-like" evidence="10">
    <location>
        <begin position="441"/>
        <end position="567"/>
    </location>
</feature>
<evidence type="ECO:0000256" key="4">
    <source>
        <dbReference type="ARBA" id="ARBA00023002"/>
    </source>
</evidence>
<evidence type="ECO:0000256" key="3">
    <source>
        <dbReference type="ARBA" id="ARBA00022691"/>
    </source>
</evidence>
<dbReference type="InterPro" id="IPR029063">
    <property type="entry name" value="SAM-dependent_MTases_sf"/>
</dbReference>
<dbReference type="AlphaFoldDB" id="A0A1J7JWH0"/>
<evidence type="ECO:0000259" key="10">
    <source>
        <dbReference type="Pfam" id="PF12867"/>
    </source>
</evidence>
<protein>
    <recommendedName>
        <fullName evidence="13">DUF323 domain-containing protein</fullName>
    </recommendedName>
</protein>
<dbReference type="Proteomes" id="UP000182658">
    <property type="component" value="Unassembled WGS sequence"/>
</dbReference>
<dbReference type="InParanoid" id="A0A1J7JWH0"/>
<keyword evidence="1" id="KW-0489">Methyltransferase</keyword>
<evidence type="ECO:0000256" key="1">
    <source>
        <dbReference type="ARBA" id="ARBA00022603"/>
    </source>
</evidence>
<gene>
    <name evidence="11" type="ORF">CONLIGDRAFT_641880</name>
</gene>
<feature type="compositionally biased region" description="Basic and acidic residues" evidence="7">
    <location>
        <begin position="797"/>
        <end position="809"/>
    </location>
</feature>
<dbReference type="Pfam" id="PF03781">
    <property type="entry name" value="FGE-sulfatase"/>
    <property type="match status" value="1"/>
</dbReference>
<reference evidence="11 12" key="1">
    <citation type="submission" date="2016-10" db="EMBL/GenBank/DDBJ databases">
        <title>Draft genome sequence of Coniochaeta ligniaria NRRL30616, a lignocellulolytic fungus for bioabatement of inhibitors in plant biomass hydrolysates.</title>
        <authorList>
            <consortium name="DOE Joint Genome Institute"/>
            <person name="Jimenez D.J."/>
            <person name="Hector R.E."/>
            <person name="Riley R."/>
            <person name="Sun H."/>
            <person name="Grigoriev I.V."/>
            <person name="Van Elsas J.D."/>
            <person name="Nichols N.N."/>
        </authorList>
    </citation>
    <scope>NUCLEOTIDE SEQUENCE [LARGE SCALE GENOMIC DNA]</scope>
    <source>
        <strain evidence="11 12">NRRL 30616</strain>
    </source>
</reference>
<evidence type="ECO:0000313" key="12">
    <source>
        <dbReference type="Proteomes" id="UP000182658"/>
    </source>
</evidence>
<evidence type="ECO:0000256" key="5">
    <source>
        <dbReference type="ARBA" id="ARBA00023004"/>
    </source>
</evidence>
<dbReference type="EMBL" id="KV875095">
    <property type="protein sequence ID" value="OIW32130.1"/>
    <property type="molecule type" value="Genomic_DNA"/>
</dbReference>
<evidence type="ECO:0000313" key="11">
    <source>
        <dbReference type="EMBL" id="OIW32130.1"/>
    </source>
</evidence>